<dbReference type="AlphaFoldDB" id="A0A842HJS6"/>
<dbReference type="GO" id="GO:0016788">
    <property type="term" value="F:hydrolase activity, acting on ester bonds"/>
    <property type="evidence" value="ECO:0007669"/>
    <property type="project" value="UniProtKB-ARBA"/>
</dbReference>
<keyword evidence="1" id="KW-0732">Signal</keyword>
<evidence type="ECO:0000313" key="3">
    <source>
        <dbReference type="EMBL" id="MBC2595737.1"/>
    </source>
</evidence>
<evidence type="ECO:0000256" key="1">
    <source>
        <dbReference type="SAM" id="SignalP"/>
    </source>
</evidence>
<gene>
    <name evidence="3" type="ORF">H5P28_15830</name>
</gene>
<feature type="domain" description="SGNH hydrolase-type esterase" evidence="2">
    <location>
        <begin position="76"/>
        <end position="226"/>
    </location>
</feature>
<dbReference type="PROSITE" id="PS51257">
    <property type="entry name" value="PROKAR_LIPOPROTEIN"/>
    <property type="match status" value="1"/>
</dbReference>
<feature type="chain" id="PRO_5032678679" description="SGNH hydrolase-type esterase domain-containing protein" evidence="1">
    <location>
        <begin position="37"/>
        <end position="249"/>
    </location>
</feature>
<evidence type="ECO:0000313" key="4">
    <source>
        <dbReference type="Proteomes" id="UP000546464"/>
    </source>
</evidence>
<keyword evidence="4" id="KW-1185">Reference proteome</keyword>
<dbReference type="Proteomes" id="UP000546464">
    <property type="component" value="Unassembled WGS sequence"/>
</dbReference>
<proteinExistence type="predicted"/>
<dbReference type="EMBL" id="JACHVB010000052">
    <property type="protein sequence ID" value="MBC2595737.1"/>
    <property type="molecule type" value="Genomic_DNA"/>
</dbReference>
<sequence>MKINKMFLRAQLVSRLRHSGWCLFAGLVALACNAGAQTPYRSPERWEGWIASYEKQDAANPPPKGAIVCLGSSSMVGWHELIGFDLAPLTLVTRGFGGSNTNDALTYADRIVLPLAPRAIVFYEGENDIAEGVSPQLVAETFDRFVDKVHAQYPQCRFYVLSLKPSPLRQALWPKMEATNAFLQERCAADPLLTYVDVSAGMFNDDGSLKADIFQSDRLHMNRKGYVGWRETLLPVLLESELAYESSAN</sequence>
<accession>A0A842HJS6</accession>
<protein>
    <recommendedName>
        <fullName evidence="2">SGNH hydrolase-type esterase domain-containing protein</fullName>
    </recommendedName>
</protein>
<dbReference type="SUPFAM" id="SSF52266">
    <property type="entry name" value="SGNH hydrolase"/>
    <property type="match status" value="1"/>
</dbReference>
<dbReference type="Gene3D" id="3.40.50.1110">
    <property type="entry name" value="SGNH hydrolase"/>
    <property type="match status" value="1"/>
</dbReference>
<dbReference type="RefSeq" id="WP_185676670.1">
    <property type="nucleotide sequence ID" value="NZ_JACHVB010000052.1"/>
</dbReference>
<dbReference type="InterPro" id="IPR013830">
    <property type="entry name" value="SGNH_hydro"/>
</dbReference>
<organism evidence="3 4">
    <name type="scientific">Ruficoccus amylovorans</name>
    <dbReference type="NCBI Taxonomy" id="1804625"/>
    <lineage>
        <taxon>Bacteria</taxon>
        <taxon>Pseudomonadati</taxon>
        <taxon>Verrucomicrobiota</taxon>
        <taxon>Opitutia</taxon>
        <taxon>Puniceicoccales</taxon>
        <taxon>Cerasicoccaceae</taxon>
        <taxon>Ruficoccus</taxon>
    </lineage>
</organism>
<name>A0A842HJS6_9BACT</name>
<comment type="caution">
    <text evidence="3">The sequence shown here is derived from an EMBL/GenBank/DDBJ whole genome shotgun (WGS) entry which is preliminary data.</text>
</comment>
<feature type="signal peptide" evidence="1">
    <location>
        <begin position="1"/>
        <end position="36"/>
    </location>
</feature>
<reference evidence="3 4" key="1">
    <citation type="submission" date="2020-07" db="EMBL/GenBank/DDBJ databases">
        <authorList>
            <person name="Feng X."/>
        </authorList>
    </citation>
    <scope>NUCLEOTIDE SEQUENCE [LARGE SCALE GENOMIC DNA]</scope>
    <source>
        <strain evidence="3 4">JCM31066</strain>
    </source>
</reference>
<evidence type="ECO:0000259" key="2">
    <source>
        <dbReference type="Pfam" id="PF13472"/>
    </source>
</evidence>
<dbReference type="InterPro" id="IPR036514">
    <property type="entry name" value="SGNH_hydro_sf"/>
</dbReference>
<dbReference type="Pfam" id="PF13472">
    <property type="entry name" value="Lipase_GDSL_2"/>
    <property type="match status" value="1"/>
</dbReference>